<evidence type="ECO:0000256" key="3">
    <source>
        <dbReference type="ARBA" id="ARBA00012953"/>
    </source>
</evidence>
<dbReference type="Proteomes" id="UP000501452">
    <property type="component" value="Chromosome"/>
</dbReference>
<feature type="compositionally biased region" description="Polar residues" evidence="8">
    <location>
        <begin position="252"/>
        <end position="262"/>
    </location>
</feature>
<sequence>MKRLRVLMTREEIVPERLAGATVVVLDVFMATTTLLTILENGARGVYPAESLEEAEEIREKLGPDDVLRGGEQDAARIDGYDHGPFPEEYAPAIVAGKDVVFVTTNGTRAIADAAGADRVILGCLRNAPAVARELEESGADSIYLVCAGSAGRFTVEDFLGAATIASHLDLKDWRLNDAAWLALDFMERHGENIPEALKGGRAGRWFVEHDRMDAFRFVADVGASELVPEVKAGQLVSTSAGQQGSWSASQHVSQSGKNTTNRNDESGGRRPERTV</sequence>
<dbReference type="SUPFAM" id="SSF142823">
    <property type="entry name" value="ComB-like"/>
    <property type="match status" value="1"/>
</dbReference>
<dbReference type="GO" id="GO:0000287">
    <property type="term" value="F:magnesium ion binding"/>
    <property type="evidence" value="ECO:0007669"/>
    <property type="project" value="InterPro"/>
</dbReference>
<dbReference type="KEGG" id="rub:GBA63_05005"/>
<gene>
    <name evidence="9" type="ORF">GBA63_05005</name>
</gene>
<organism evidence="9 10">
    <name type="scientific">Rubrobacter tropicus</name>
    <dbReference type="NCBI Taxonomy" id="2653851"/>
    <lineage>
        <taxon>Bacteria</taxon>
        <taxon>Bacillati</taxon>
        <taxon>Actinomycetota</taxon>
        <taxon>Rubrobacteria</taxon>
        <taxon>Rubrobacterales</taxon>
        <taxon>Rubrobacteraceae</taxon>
        <taxon>Rubrobacter</taxon>
    </lineage>
</organism>
<dbReference type="RefSeq" id="WP_166174043.1">
    <property type="nucleotide sequence ID" value="NZ_CP045119.1"/>
</dbReference>
<accession>A0A6G8Q6I8</accession>
<dbReference type="AlphaFoldDB" id="A0A6G8Q6I8"/>
<evidence type="ECO:0000256" key="8">
    <source>
        <dbReference type="SAM" id="MobiDB-lite"/>
    </source>
</evidence>
<dbReference type="InterPro" id="IPR005238">
    <property type="entry name" value="ComB-like"/>
</dbReference>
<keyword evidence="6" id="KW-0460">Magnesium</keyword>
<evidence type="ECO:0000256" key="5">
    <source>
        <dbReference type="ARBA" id="ARBA00022801"/>
    </source>
</evidence>
<feature type="compositionally biased region" description="Basic and acidic residues" evidence="8">
    <location>
        <begin position="263"/>
        <end position="276"/>
    </location>
</feature>
<evidence type="ECO:0000313" key="10">
    <source>
        <dbReference type="Proteomes" id="UP000501452"/>
    </source>
</evidence>
<dbReference type="PANTHER" id="PTHR37311">
    <property type="entry name" value="2-PHOSPHOSULFOLACTATE PHOSPHATASE-RELATED"/>
    <property type="match status" value="1"/>
</dbReference>
<feature type="compositionally biased region" description="Low complexity" evidence="8">
    <location>
        <begin position="239"/>
        <end position="251"/>
    </location>
</feature>
<comment type="catalytic activity">
    <reaction evidence="7">
        <text>(2R)-O-phospho-3-sulfolactate + H2O = (2R)-3-sulfolactate + phosphate</text>
        <dbReference type="Rhea" id="RHEA:23416"/>
        <dbReference type="ChEBI" id="CHEBI:15377"/>
        <dbReference type="ChEBI" id="CHEBI:15597"/>
        <dbReference type="ChEBI" id="CHEBI:43474"/>
        <dbReference type="ChEBI" id="CHEBI:58738"/>
        <dbReference type="EC" id="3.1.3.71"/>
    </reaction>
</comment>
<feature type="region of interest" description="Disordered" evidence="8">
    <location>
        <begin position="239"/>
        <end position="276"/>
    </location>
</feature>
<evidence type="ECO:0000313" key="9">
    <source>
        <dbReference type="EMBL" id="QIN82070.1"/>
    </source>
</evidence>
<name>A0A6G8Q6I8_9ACTN</name>
<dbReference type="PANTHER" id="PTHR37311:SF1">
    <property type="entry name" value="2-PHOSPHOSULFOLACTATE PHOSPHATASE-RELATED"/>
    <property type="match status" value="1"/>
</dbReference>
<keyword evidence="10" id="KW-1185">Reference proteome</keyword>
<evidence type="ECO:0000256" key="6">
    <source>
        <dbReference type="ARBA" id="ARBA00022842"/>
    </source>
</evidence>
<proteinExistence type="inferred from homology"/>
<comment type="cofactor">
    <cofactor evidence="1">
        <name>Mg(2+)</name>
        <dbReference type="ChEBI" id="CHEBI:18420"/>
    </cofactor>
</comment>
<dbReference type="EC" id="3.1.3.71" evidence="3"/>
<evidence type="ECO:0000256" key="4">
    <source>
        <dbReference type="ARBA" id="ARBA00021948"/>
    </source>
</evidence>
<dbReference type="GO" id="GO:0050532">
    <property type="term" value="F:2-phosphosulfolactate phosphatase activity"/>
    <property type="evidence" value="ECO:0007669"/>
    <property type="project" value="UniProtKB-EC"/>
</dbReference>
<evidence type="ECO:0000256" key="1">
    <source>
        <dbReference type="ARBA" id="ARBA00001946"/>
    </source>
</evidence>
<evidence type="ECO:0000256" key="2">
    <source>
        <dbReference type="ARBA" id="ARBA00009997"/>
    </source>
</evidence>
<comment type="similarity">
    <text evidence="2">Belongs to the ComB family.</text>
</comment>
<dbReference type="InterPro" id="IPR036702">
    <property type="entry name" value="ComB-like_sf"/>
</dbReference>
<evidence type="ECO:0000256" key="7">
    <source>
        <dbReference type="ARBA" id="ARBA00033711"/>
    </source>
</evidence>
<dbReference type="Pfam" id="PF04029">
    <property type="entry name" value="2-ph_phosp"/>
    <property type="match status" value="1"/>
</dbReference>
<dbReference type="GO" id="GO:0050545">
    <property type="term" value="F:sulfopyruvate decarboxylase activity"/>
    <property type="evidence" value="ECO:0007669"/>
    <property type="project" value="TreeGrafter"/>
</dbReference>
<reference evidence="9 10" key="1">
    <citation type="submission" date="2019-10" db="EMBL/GenBank/DDBJ databases">
        <title>Rubrobacter sp nov SCSIO 52090 isolated from a deep-sea sediment in the South China Sea.</title>
        <authorList>
            <person name="Chen R.W."/>
        </authorList>
    </citation>
    <scope>NUCLEOTIDE SEQUENCE [LARGE SCALE GENOMIC DNA]</scope>
    <source>
        <strain evidence="9 10">SCSIO 52909</strain>
    </source>
</reference>
<dbReference type="Gene3D" id="3.90.1560.10">
    <property type="entry name" value="ComB-like"/>
    <property type="match status" value="1"/>
</dbReference>
<dbReference type="EMBL" id="CP045119">
    <property type="protein sequence ID" value="QIN82070.1"/>
    <property type="molecule type" value="Genomic_DNA"/>
</dbReference>
<keyword evidence="5" id="KW-0378">Hydrolase</keyword>
<protein>
    <recommendedName>
        <fullName evidence="4">Probable 2-phosphosulfolactate phosphatase</fullName>
        <ecNumber evidence="3">3.1.3.71</ecNumber>
    </recommendedName>
</protein>